<comment type="caution">
    <text evidence="5">The sequence shown here is derived from an EMBL/GenBank/DDBJ whole genome shotgun (WGS) entry which is preliminary data.</text>
</comment>
<feature type="coiled-coil region" evidence="3">
    <location>
        <begin position="55"/>
        <end position="82"/>
    </location>
</feature>
<evidence type="ECO:0000313" key="5">
    <source>
        <dbReference type="EMBL" id="MBO8452188.1"/>
    </source>
</evidence>
<dbReference type="Pfam" id="PF00440">
    <property type="entry name" value="TetR_N"/>
    <property type="match status" value="1"/>
</dbReference>
<dbReference type="PRINTS" id="PR00455">
    <property type="entry name" value="HTHTETR"/>
</dbReference>
<dbReference type="PANTHER" id="PTHR43479:SF11">
    <property type="entry name" value="ACREF_ENVCD OPERON REPRESSOR-RELATED"/>
    <property type="match status" value="1"/>
</dbReference>
<protein>
    <submittedName>
        <fullName evidence="5">TetR/AcrR family transcriptional regulator</fullName>
    </submittedName>
</protein>
<gene>
    <name evidence="5" type="ORF">IAC06_04815</name>
</gene>
<dbReference type="PROSITE" id="PS50977">
    <property type="entry name" value="HTH_TETR_2"/>
    <property type="match status" value="1"/>
</dbReference>
<dbReference type="SUPFAM" id="SSF46689">
    <property type="entry name" value="Homeodomain-like"/>
    <property type="match status" value="1"/>
</dbReference>
<dbReference type="PANTHER" id="PTHR43479">
    <property type="entry name" value="ACREF/ENVCD OPERON REPRESSOR-RELATED"/>
    <property type="match status" value="1"/>
</dbReference>
<evidence type="ECO:0000313" key="6">
    <source>
        <dbReference type="Proteomes" id="UP000823661"/>
    </source>
</evidence>
<evidence type="ECO:0000256" key="2">
    <source>
        <dbReference type="PROSITE-ProRule" id="PRU00335"/>
    </source>
</evidence>
<evidence type="ECO:0000256" key="1">
    <source>
        <dbReference type="ARBA" id="ARBA00023125"/>
    </source>
</evidence>
<name>A0A9D9ER96_9BACT</name>
<proteinExistence type="predicted"/>
<dbReference type="AlphaFoldDB" id="A0A9D9ER96"/>
<dbReference type="Gene3D" id="1.10.10.60">
    <property type="entry name" value="Homeodomain-like"/>
    <property type="match status" value="1"/>
</dbReference>
<dbReference type="InterPro" id="IPR050624">
    <property type="entry name" value="HTH-type_Tx_Regulator"/>
</dbReference>
<feature type="domain" description="HTH tetR-type" evidence="4">
    <location>
        <begin position="5"/>
        <end position="65"/>
    </location>
</feature>
<evidence type="ECO:0000259" key="4">
    <source>
        <dbReference type="PROSITE" id="PS50977"/>
    </source>
</evidence>
<dbReference type="GO" id="GO:0003677">
    <property type="term" value="F:DNA binding"/>
    <property type="evidence" value="ECO:0007669"/>
    <property type="project" value="UniProtKB-UniRule"/>
</dbReference>
<evidence type="ECO:0000256" key="3">
    <source>
        <dbReference type="SAM" id="Coils"/>
    </source>
</evidence>
<reference evidence="5" key="2">
    <citation type="journal article" date="2021" name="PeerJ">
        <title>Extensive microbial diversity within the chicken gut microbiome revealed by metagenomics and culture.</title>
        <authorList>
            <person name="Gilroy R."/>
            <person name="Ravi A."/>
            <person name="Getino M."/>
            <person name="Pursley I."/>
            <person name="Horton D.L."/>
            <person name="Alikhan N.F."/>
            <person name="Baker D."/>
            <person name="Gharbi K."/>
            <person name="Hall N."/>
            <person name="Watson M."/>
            <person name="Adriaenssens E.M."/>
            <person name="Foster-Nyarko E."/>
            <person name="Jarju S."/>
            <person name="Secka A."/>
            <person name="Antonio M."/>
            <person name="Oren A."/>
            <person name="Chaudhuri R.R."/>
            <person name="La Ragione R."/>
            <person name="Hildebrand F."/>
            <person name="Pallen M.J."/>
        </authorList>
    </citation>
    <scope>NUCLEOTIDE SEQUENCE</scope>
    <source>
        <strain evidence="5">B1-20833</strain>
    </source>
</reference>
<keyword evidence="1 2" id="KW-0238">DNA-binding</keyword>
<dbReference type="InterPro" id="IPR001647">
    <property type="entry name" value="HTH_TetR"/>
</dbReference>
<accession>A0A9D9ER96</accession>
<feature type="DNA-binding region" description="H-T-H motif" evidence="2">
    <location>
        <begin position="28"/>
        <end position="47"/>
    </location>
</feature>
<sequence length="213" mass="25289">MRNVERVRSSIKESASDLFGRLGYEKTSIDQIAKLAHKAKASVYYHFDSKLSIYRSVMEDEFRALRENLEEVRERYAGKDAECMSKYLMARMEGMLKMPIYSNYMKDRIINQSYSEVAYMVNTIRKDFDEWEYRYFKSIGERGLKEGIFTDRVYPDMFAKMLENILKGLEIQFFVTDDRDAVRSTYEAMVEILIYRNPRLPENGRVTGQEERI</sequence>
<dbReference type="EMBL" id="JADIMI010000045">
    <property type="protein sequence ID" value="MBO8452188.1"/>
    <property type="molecule type" value="Genomic_DNA"/>
</dbReference>
<dbReference type="InterPro" id="IPR009057">
    <property type="entry name" value="Homeodomain-like_sf"/>
</dbReference>
<reference evidence="5" key="1">
    <citation type="submission" date="2020-10" db="EMBL/GenBank/DDBJ databases">
        <authorList>
            <person name="Gilroy R."/>
        </authorList>
    </citation>
    <scope>NUCLEOTIDE SEQUENCE</scope>
    <source>
        <strain evidence="5">B1-20833</strain>
    </source>
</reference>
<organism evidence="5 6">
    <name type="scientific">Candidatus Cryptobacteroides intestinavium</name>
    <dbReference type="NCBI Taxonomy" id="2840766"/>
    <lineage>
        <taxon>Bacteria</taxon>
        <taxon>Pseudomonadati</taxon>
        <taxon>Bacteroidota</taxon>
        <taxon>Bacteroidia</taxon>
        <taxon>Bacteroidales</taxon>
        <taxon>Candidatus Cryptobacteroides</taxon>
    </lineage>
</organism>
<dbReference type="Gene3D" id="1.10.357.10">
    <property type="entry name" value="Tetracycline Repressor, domain 2"/>
    <property type="match status" value="1"/>
</dbReference>
<dbReference type="Proteomes" id="UP000823661">
    <property type="component" value="Unassembled WGS sequence"/>
</dbReference>
<keyword evidence="3" id="KW-0175">Coiled coil</keyword>